<evidence type="ECO:0000256" key="7">
    <source>
        <dbReference type="ARBA" id="ARBA00023204"/>
    </source>
</evidence>
<dbReference type="PANTHER" id="PTHR45873:SF1">
    <property type="entry name" value="DNA POLYMERASE ETA"/>
    <property type="match status" value="1"/>
</dbReference>
<protein>
    <submittedName>
        <fullName evidence="10">DNA-directed DNA polymerase eta rad30</fullName>
    </submittedName>
</protein>
<keyword evidence="11" id="KW-1185">Reference proteome</keyword>
<sequence length="301" mass="33628">MDEDRPRTRVILHVDLDAFYCQVEHVRLGIPTSVPLCVQQWNGLIAVNYAARAAGIKRHCTTEEALVKCSGVFDAPTYYSSRETAEEQILEPVSYEPPLLVATYANGETEPKYHTEGVSALTHKVSLEPYRRASAKIMKIFQRYCQKFQRASIDEAYLDVTEEVNNRIARLNLVETADSGADADEPLVNWEGAGYIVGEEVTESFGWHDLALRIGAAISQEIRDAVFKELRYTCSCGIAHNKTLAKLCSALNKPNKQTVLRESQVLQFMEKLPMSSIRNLGGKLGAEVESELKVETAGDLW</sequence>
<dbReference type="SUPFAM" id="SSF56672">
    <property type="entry name" value="DNA/RNA polymerases"/>
    <property type="match status" value="1"/>
</dbReference>
<dbReference type="InterPro" id="IPR001126">
    <property type="entry name" value="UmuC"/>
</dbReference>
<reference evidence="10" key="1">
    <citation type="submission" date="2020-05" db="EMBL/GenBank/DDBJ databases">
        <title>Phylogenomic resolution of chytrid fungi.</title>
        <authorList>
            <person name="Stajich J.E."/>
            <person name="Amses K."/>
            <person name="Simmons R."/>
            <person name="Seto K."/>
            <person name="Myers J."/>
            <person name="Bonds A."/>
            <person name="Quandt C.A."/>
            <person name="Barry K."/>
            <person name="Liu P."/>
            <person name="Grigoriev I."/>
            <person name="Longcore J.E."/>
            <person name="James T.Y."/>
        </authorList>
    </citation>
    <scope>NUCLEOTIDE SEQUENCE</scope>
    <source>
        <strain evidence="10">JEL0318</strain>
    </source>
</reference>
<evidence type="ECO:0000256" key="5">
    <source>
        <dbReference type="ARBA" id="ARBA00022771"/>
    </source>
</evidence>
<dbReference type="Gene3D" id="3.40.1170.60">
    <property type="match status" value="1"/>
</dbReference>
<dbReference type="Gene3D" id="1.10.150.20">
    <property type="entry name" value="5' to 3' exonuclease, C-terminal subdomain"/>
    <property type="match status" value="1"/>
</dbReference>
<evidence type="ECO:0000256" key="2">
    <source>
        <dbReference type="ARBA" id="ARBA00022679"/>
    </source>
</evidence>
<dbReference type="Gene3D" id="3.30.70.270">
    <property type="match status" value="1"/>
</dbReference>
<dbReference type="GO" id="GO:0007064">
    <property type="term" value="P:mitotic sister chromatid cohesion"/>
    <property type="evidence" value="ECO:0007669"/>
    <property type="project" value="UniProtKB-ARBA"/>
</dbReference>
<keyword evidence="2" id="KW-0808">Transferase</keyword>
<dbReference type="GO" id="GO:0006281">
    <property type="term" value="P:DNA repair"/>
    <property type="evidence" value="ECO:0007669"/>
    <property type="project" value="UniProtKB-KW"/>
</dbReference>
<dbReference type="EMBL" id="JADGJD010001841">
    <property type="protein sequence ID" value="KAJ3037334.1"/>
    <property type="molecule type" value="Genomic_DNA"/>
</dbReference>
<proteinExistence type="predicted"/>
<dbReference type="GO" id="GO:0005634">
    <property type="term" value="C:nucleus"/>
    <property type="evidence" value="ECO:0007669"/>
    <property type="project" value="UniProtKB-SubCell"/>
</dbReference>
<feature type="domain" description="UmuC" evidence="9">
    <location>
        <begin position="11"/>
        <end position="281"/>
    </location>
</feature>
<evidence type="ECO:0000256" key="3">
    <source>
        <dbReference type="ARBA" id="ARBA00022723"/>
    </source>
</evidence>
<dbReference type="InterPro" id="IPR052230">
    <property type="entry name" value="DNA_polymerase_eta"/>
</dbReference>
<dbReference type="Pfam" id="PF00817">
    <property type="entry name" value="IMS"/>
    <property type="match status" value="1"/>
</dbReference>
<dbReference type="GO" id="GO:0003887">
    <property type="term" value="F:DNA-directed DNA polymerase activity"/>
    <property type="evidence" value="ECO:0007669"/>
    <property type="project" value="UniProtKB-KW"/>
</dbReference>
<dbReference type="GO" id="GO:0008270">
    <property type="term" value="F:zinc ion binding"/>
    <property type="evidence" value="ECO:0007669"/>
    <property type="project" value="UniProtKB-KW"/>
</dbReference>
<keyword evidence="8" id="KW-0539">Nucleus</keyword>
<organism evidence="10 11">
    <name type="scientific">Rhizophlyctis rosea</name>
    <dbReference type="NCBI Taxonomy" id="64517"/>
    <lineage>
        <taxon>Eukaryota</taxon>
        <taxon>Fungi</taxon>
        <taxon>Fungi incertae sedis</taxon>
        <taxon>Chytridiomycota</taxon>
        <taxon>Chytridiomycota incertae sedis</taxon>
        <taxon>Chytridiomycetes</taxon>
        <taxon>Rhizophlyctidales</taxon>
        <taxon>Rhizophlyctidaceae</taxon>
        <taxon>Rhizophlyctis</taxon>
    </lineage>
</organism>
<dbReference type="GO" id="GO:0005657">
    <property type="term" value="C:replication fork"/>
    <property type="evidence" value="ECO:0007669"/>
    <property type="project" value="UniProtKB-ARBA"/>
</dbReference>
<accession>A0AAD5WXV4</accession>
<comment type="subcellular location">
    <subcellularLocation>
        <location evidence="1">Nucleus</location>
    </subcellularLocation>
</comment>
<evidence type="ECO:0000313" key="10">
    <source>
        <dbReference type="EMBL" id="KAJ3037334.1"/>
    </source>
</evidence>
<dbReference type="Pfam" id="PF21704">
    <property type="entry name" value="POLH-Rev1_HhH"/>
    <property type="match status" value="1"/>
</dbReference>
<dbReference type="InterPro" id="IPR043128">
    <property type="entry name" value="Rev_trsase/Diguanyl_cyclase"/>
</dbReference>
<evidence type="ECO:0000256" key="8">
    <source>
        <dbReference type="ARBA" id="ARBA00023242"/>
    </source>
</evidence>
<evidence type="ECO:0000256" key="6">
    <source>
        <dbReference type="ARBA" id="ARBA00022833"/>
    </source>
</evidence>
<keyword evidence="4" id="KW-0227">DNA damage</keyword>
<keyword evidence="6" id="KW-0862">Zinc</keyword>
<dbReference type="Proteomes" id="UP001212841">
    <property type="component" value="Unassembled WGS sequence"/>
</dbReference>
<keyword evidence="5" id="KW-0863">Zinc-finger</keyword>
<evidence type="ECO:0000256" key="1">
    <source>
        <dbReference type="ARBA" id="ARBA00004123"/>
    </source>
</evidence>
<name>A0AAD5WXV4_9FUNG</name>
<dbReference type="InterPro" id="IPR043502">
    <property type="entry name" value="DNA/RNA_pol_sf"/>
</dbReference>
<evidence type="ECO:0000313" key="11">
    <source>
        <dbReference type="Proteomes" id="UP001212841"/>
    </source>
</evidence>
<dbReference type="FunFam" id="3.40.1170.60:FF:000008">
    <property type="entry name" value="DNA polymerase eta subunit"/>
    <property type="match status" value="1"/>
</dbReference>
<evidence type="ECO:0000256" key="4">
    <source>
        <dbReference type="ARBA" id="ARBA00022763"/>
    </source>
</evidence>
<comment type="caution">
    <text evidence="10">The sequence shown here is derived from an EMBL/GenBank/DDBJ whole genome shotgun (WGS) entry which is preliminary data.</text>
</comment>
<evidence type="ECO:0000259" key="9">
    <source>
        <dbReference type="PROSITE" id="PS50173"/>
    </source>
</evidence>
<dbReference type="PANTHER" id="PTHR45873">
    <property type="entry name" value="DNA POLYMERASE ETA"/>
    <property type="match status" value="1"/>
</dbReference>
<dbReference type="GO" id="GO:0070987">
    <property type="term" value="P:error-free translesion synthesis"/>
    <property type="evidence" value="ECO:0007669"/>
    <property type="project" value="UniProtKB-ARBA"/>
</dbReference>
<gene>
    <name evidence="10" type="primary">RAD30</name>
    <name evidence="10" type="ORF">HK097_003543</name>
</gene>
<keyword evidence="3" id="KW-0479">Metal-binding</keyword>
<dbReference type="GO" id="GO:0035861">
    <property type="term" value="C:site of double-strand break"/>
    <property type="evidence" value="ECO:0007669"/>
    <property type="project" value="TreeGrafter"/>
</dbReference>
<keyword evidence="10" id="KW-0548">Nucleotidyltransferase</keyword>
<keyword evidence="7" id="KW-0234">DNA repair</keyword>
<dbReference type="GO" id="GO:0042276">
    <property type="term" value="P:error-prone translesion synthesis"/>
    <property type="evidence" value="ECO:0007669"/>
    <property type="project" value="TreeGrafter"/>
</dbReference>
<keyword evidence="10" id="KW-0239">DNA-directed DNA polymerase</keyword>
<dbReference type="AlphaFoldDB" id="A0AAD5WXV4"/>
<dbReference type="GO" id="GO:0009314">
    <property type="term" value="P:response to radiation"/>
    <property type="evidence" value="ECO:0007669"/>
    <property type="project" value="TreeGrafter"/>
</dbReference>
<dbReference type="PROSITE" id="PS50173">
    <property type="entry name" value="UMUC"/>
    <property type="match status" value="1"/>
</dbReference>